<name>A0A2W2EIP6_9ACTN</name>
<keyword evidence="2" id="KW-1185">Reference proteome</keyword>
<dbReference type="Proteomes" id="UP000248544">
    <property type="component" value="Unassembled WGS sequence"/>
</dbReference>
<dbReference type="Gene3D" id="3.40.50.1010">
    <property type="entry name" value="5'-nuclease"/>
    <property type="match status" value="1"/>
</dbReference>
<proteinExistence type="predicted"/>
<organism evidence="1 2">
    <name type="scientific">Spongiactinospora gelatinilytica</name>
    <dbReference type="NCBI Taxonomy" id="2666298"/>
    <lineage>
        <taxon>Bacteria</taxon>
        <taxon>Bacillati</taxon>
        <taxon>Actinomycetota</taxon>
        <taxon>Actinomycetes</taxon>
        <taxon>Streptosporangiales</taxon>
        <taxon>Streptosporangiaceae</taxon>
        <taxon>Spongiactinospora</taxon>
    </lineage>
</organism>
<dbReference type="EMBL" id="POUA01000878">
    <property type="protein sequence ID" value="PZG13460.1"/>
    <property type="molecule type" value="Genomic_DNA"/>
</dbReference>
<dbReference type="CDD" id="cd09871">
    <property type="entry name" value="PIN_MtVapC28-VapC30-like"/>
    <property type="match status" value="1"/>
</dbReference>
<sequence length="59" mass="6351">VTRCSTPAPLTRSSDTTTARLDDHYGDCFTYGIAAEFGIPVLCVGDDFARTDVDVLRPA</sequence>
<gene>
    <name evidence="1" type="ORF">C1I98_39810</name>
</gene>
<evidence type="ECO:0000313" key="1">
    <source>
        <dbReference type="EMBL" id="PZG13460.1"/>
    </source>
</evidence>
<evidence type="ECO:0000313" key="2">
    <source>
        <dbReference type="Proteomes" id="UP000248544"/>
    </source>
</evidence>
<protein>
    <recommendedName>
        <fullName evidence="3">Type II toxin-antitoxin system VapC family toxin</fullName>
    </recommendedName>
</protein>
<evidence type="ECO:0008006" key="3">
    <source>
        <dbReference type="Google" id="ProtNLM"/>
    </source>
</evidence>
<feature type="non-terminal residue" evidence="1">
    <location>
        <position position="1"/>
    </location>
</feature>
<dbReference type="AlphaFoldDB" id="A0A2W2EIP6"/>
<accession>A0A2W2EIP6</accession>
<comment type="caution">
    <text evidence="1">The sequence shown here is derived from an EMBL/GenBank/DDBJ whole genome shotgun (WGS) entry which is preliminary data.</text>
</comment>
<dbReference type="RefSeq" id="WP_199537606.1">
    <property type="nucleotide sequence ID" value="NZ_POUA01000878.1"/>
</dbReference>
<reference evidence="1 2" key="1">
    <citation type="submission" date="2018-01" db="EMBL/GenBank/DDBJ databases">
        <title>Draft genome sequence of Sphaerisporangium sp. 7K107.</title>
        <authorList>
            <person name="Sahin N."/>
            <person name="Saygin H."/>
            <person name="Ay H."/>
        </authorList>
    </citation>
    <scope>NUCLEOTIDE SEQUENCE [LARGE SCALE GENOMIC DNA]</scope>
    <source>
        <strain evidence="1 2">7K107</strain>
    </source>
</reference>